<dbReference type="InterPro" id="IPR013785">
    <property type="entry name" value="Aldolase_TIM"/>
</dbReference>
<feature type="domain" description="Glycoside-hydrolase family GH114 TIM-barrel" evidence="3">
    <location>
        <begin position="76"/>
        <end position="293"/>
    </location>
</feature>
<dbReference type="Proteomes" id="UP000028058">
    <property type="component" value="Unassembled WGS sequence"/>
</dbReference>
<name>A0A3R7LK41_9ACTN</name>
<protein>
    <submittedName>
        <fullName evidence="4">Endo alpha-1,4 polygalactosaminidase</fullName>
    </submittedName>
</protein>
<dbReference type="PANTHER" id="PTHR35273">
    <property type="entry name" value="ALPHA-1,4 POLYGALACTOSAMINIDASE, PUTATIVE (AFU_ORTHOLOGUE AFUA_3G07890)-RELATED"/>
    <property type="match status" value="1"/>
</dbReference>
<evidence type="ECO:0000259" key="3">
    <source>
        <dbReference type="Pfam" id="PF03537"/>
    </source>
</evidence>
<dbReference type="Gene3D" id="3.20.20.70">
    <property type="entry name" value="Aldolase class I"/>
    <property type="match status" value="1"/>
</dbReference>
<comment type="caution">
    <text evidence="4">The sequence shown here is derived from an EMBL/GenBank/DDBJ whole genome shotgun (WGS) entry which is preliminary data.</text>
</comment>
<organism evidence="4 5">
    <name type="scientific">Streptomyces xinghaiensis</name>
    <dbReference type="NCBI Taxonomy" id="1038928"/>
    <lineage>
        <taxon>Bacteria</taxon>
        <taxon>Bacillati</taxon>
        <taxon>Actinomycetota</taxon>
        <taxon>Actinomycetes</taxon>
        <taxon>Kitasatosporales</taxon>
        <taxon>Streptomycetaceae</taxon>
        <taxon>Streptomyces</taxon>
    </lineage>
</organism>
<dbReference type="EMBL" id="JNAD02000016">
    <property type="protein sequence ID" value="RKM91770.1"/>
    <property type="molecule type" value="Genomic_DNA"/>
</dbReference>
<gene>
    <name evidence="4" type="ORF">SFRA_027710</name>
</gene>
<sequence length="298" mass="32875">MRNRRAGRTTGPHLRPRAAVLTAVLLLLAGPAACSGPGARPPADGSAPGAGSRSPSAATGGEDGAGHWRPKPGTPWQWQLSGRVDTSVDVPVYDIDGFENDAETVDRLHADGRKVICYLNAGAWEDFRPDRDDFPRTVRGRGNGWPGERWLDIRRTAVLRPLMARRMDMCRDKGFDAVEPDLTDGYLNRTGFPLTARHQLAYNRMLAELAHERGLAVGLKNDLPQIPELVGSFDFAVNEECAEFGECAALTPFIEQDKAVFHAEYALDPDDYCAESERLRLSSLRKKLSLDAWRRPCP</sequence>
<dbReference type="InterPro" id="IPR017853">
    <property type="entry name" value="GH"/>
</dbReference>
<feature type="chain" id="PRO_5043188387" evidence="2">
    <location>
        <begin position="35"/>
        <end position="298"/>
    </location>
</feature>
<dbReference type="Pfam" id="PF03537">
    <property type="entry name" value="Glyco_hydro_114"/>
    <property type="match status" value="1"/>
</dbReference>
<dbReference type="OrthoDB" id="319933at2"/>
<evidence type="ECO:0000313" key="4">
    <source>
        <dbReference type="EMBL" id="RKM91770.1"/>
    </source>
</evidence>
<feature type="signal peptide" evidence="2">
    <location>
        <begin position="1"/>
        <end position="34"/>
    </location>
</feature>
<accession>A0A3R7LK41</accession>
<dbReference type="PANTHER" id="PTHR35273:SF2">
    <property type="entry name" value="ALPHA-GALACTOSIDASE"/>
    <property type="match status" value="1"/>
</dbReference>
<dbReference type="AlphaFoldDB" id="A0A3R7LK41"/>
<evidence type="ECO:0000256" key="2">
    <source>
        <dbReference type="SAM" id="SignalP"/>
    </source>
</evidence>
<keyword evidence="2" id="KW-0732">Signal</keyword>
<dbReference type="SUPFAM" id="SSF51445">
    <property type="entry name" value="(Trans)glycosidases"/>
    <property type="match status" value="1"/>
</dbReference>
<keyword evidence="5" id="KW-1185">Reference proteome</keyword>
<proteinExistence type="predicted"/>
<evidence type="ECO:0000313" key="5">
    <source>
        <dbReference type="Proteomes" id="UP000028058"/>
    </source>
</evidence>
<dbReference type="RefSeq" id="WP_050364586.1">
    <property type="nucleotide sequence ID" value="NZ_CP134822.1"/>
</dbReference>
<evidence type="ECO:0000256" key="1">
    <source>
        <dbReference type="SAM" id="MobiDB-lite"/>
    </source>
</evidence>
<feature type="compositionally biased region" description="Low complexity" evidence="1">
    <location>
        <begin position="35"/>
        <end position="58"/>
    </location>
</feature>
<dbReference type="InterPro" id="IPR004352">
    <property type="entry name" value="GH114_TIM-barrel"/>
</dbReference>
<reference evidence="4 5" key="1">
    <citation type="journal article" date="2014" name="Genome Announc.">
        <title>Draft Genome Sequence of Streptomyces fradiae ATCC 19609, a Strain Highly Sensitive to Antibiotics.</title>
        <authorList>
            <person name="Bekker O.B."/>
            <person name="Klimina K.M."/>
            <person name="Vatlin A.A."/>
            <person name="Zakharevich N.V."/>
            <person name="Kasianov A.S."/>
            <person name="Danilenko V.N."/>
        </authorList>
    </citation>
    <scope>NUCLEOTIDE SEQUENCE [LARGE SCALE GENOMIC DNA]</scope>
    <source>
        <strain evidence="4 5">ATCC 19609</strain>
    </source>
</reference>
<feature type="region of interest" description="Disordered" evidence="1">
    <location>
        <begin position="35"/>
        <end position="81"/>
    </location>
</feature>